<evidence type="ECO:0008006" key="3">
    <source>
        <dbReference type="Google" id="ProtNLM"/>
    </source>
</evidence>
<keyword evidence="2" id="KW-1185">Reference proteome</keyword>
<reference evidence="1 2" key="1">
    <citation type="journal article" date="2014" name="Int. J. Syst. Evol. Microbiol.">
        <title>Oceanisphaera profunda sp. nov., a marine bacterium isolated from deep-sea sediment, and emended description of the genus Oceanisphaera.</title>
        <authorList>
            <person name="Xu Z."/>
            <person name="Zhang X.Y."/>
            <person name="Su H.N."/>
            <person name="Yu Z.C."/>
            <person name="Liu C."/>
            <person name="Li H."/>
            <person name="Chen X.L."/>
            <person name="Song X.Y."/>
            <person name="Xie B.B."/>
            <person name="Qin Q.L."/>
            <person name="Zhou B.C."/>
            <person name="Shi M."/>
            <person name="Huang Y."/>
            <person name="Zhang Y.Z."/>
        </authorList>
    </citation>
    <scope>NUCLEOTIDE SEQUENCE [LARGE SCALE GENOMIC DNA]</scope>
    <source>
        <strain evidence="1 2">SM1222</strain>
    </source>
</reference>
<dbReference type="RefSeq" id="WP_087038257.1">
    <property type="nucleotide sequence ID" value="NZ_CP021377.1"/>
</dbReference>
<dbReference type="InterPro" id="IPR015003">
    <property type="entry name" value="DUF1853"/>
</dbReference>
<sequence>MSTALSSLLAQLKDATVRDLAWALASPNLLSDSILAPDNDWYQRLLNDYQPRLLALDQQPTVLHLHCAPHRRLGLYFEALWHFFLLDSPRFQVLAHNWQQVLDGTTLGAFDFLVWDQQSQRVEHWELAVKFYLVSQQADAVDHAFGINPRDKLRRKHQHMLNSQLMLGNHPYVAPKLAAQGLIPQHKRLILKGRLYYPPHAQHFISATGERGQWGTAPPSAAFRAQHKLGWMTGGRVSADRRQNFIDPEGNWYIQVDEAWLASTQN</sequence>
<dbReference type="EMBL" id="CP021377">
    <property type="protein sequence ID" value="ART83578.1"/>
    <property type="molecule type" value="Genomic_DNA"/>
</dbReference>
<dbReference type="OrthoDB" id="378654at2"/>
<organism evidence="1 2">
    <name type="scientific">Oceanisphaera profunda</name>
    <dbReference type="NCBI Taxonomy" id="1416627"/>
    <lineage>
        <taxon>Bacteria</taxon>
        <taxon>Pseudomonadati</taxon>
        <taxon>Pseudomonadota</taxon>
        <taxon>Gammaproteobacteria</taxon>
        <taxon>Aeromonadales</taxon>
        <taxon>Aeromonadaceae</taxon>
        <taxon>Oceanisphaera</taxon>
    </lineage>
</organism>
<name>A0A1Y0D7R0_9GAMM</name>
<gene>
    <name evidence="1" type="ORF">CBP31_13850</name>
</gene>
<dbReference type="KEGG" id="opf:CBP31_13850"/>
<dbReference type="AlphaFoldDB" id="A0A1Y0D7R0"/>
<protein>
    <recommendedName>
        <fullName evidence="3">DUF1853 domain-containing protein</fullName>
    </recommendedName>
</protein>
<accession>A0A1Y0D7R0</accession>
<dbReference type="Pfam" id="PF08907">
    <property type="entry name" value="DUF1853"/>
    <property type="match status" value="1"/>
</dbReference>
<proteinExistence type="predicted"/>
<dbReference type="Proteomes" id="UP000243937">
    <property type="component" value="Chromosome"/>
</dbReference>
<evidence type="ECO:0000313" key="1">
    <source>
        <dbReference type="EMBL" id="ART83578.1"/>
    </source>
</evidence>
<evidence type="ECO:0000313" key="2">
    <source>
        <dbReference type="Proteomes" id="UP000243937"/>
    </source>
</evidence>